<gene>
    <name evidence="1" type="ORF">RHSIM_Rhsim07G0185700</name>
</gene>
<sequence length="110" mass="11870">MACVISFIIPMHLPASQTLDKEMRPRSALGRLSRQATSRTAIALVAPQCMSLVNRSCNCQKMNISGHVCGSGSHPFNVSSSSPAVISGFWVGPDIEDGWGFVEAFINQIF</sequence>
<accession>A0A834GTY8</accession>
<dbReference type="OrthoDB" id="1685715at2759"/>
<dbReference type="EMBL" id="WJXA01000007">
    <property type="protein sequence ID" value="KAF7138945.1"/>
    <property type="molecule type" value="Genomic_DNA"/>
</dbReference>
<keyword evidence="2" id="KW-1185">Reference proteome</keyword>
<proteinExistence type="predicted"/>
<name>A0A834GTY8_RHOSS</name>
<evidence type="ECO:0000313" key="2">
    <source>
        <dbReference type="Proteomes" id="UP000626092"/>
    </source>
</evidence>
<organism evidence="1 2">
    <name type="scientific">Rhododendron simsii</name>
    <name type="common">Sims's rhododendron</name>
    <dbReference type="NCBI Taxonomy" id="118357"/>
    <lineage>
        <taxon>Eukaryota</taxon>
        <taxon>Viridiplantae</taxon>
        <taxon>Streptophyta</taxon>
        <taxon>Embryophyta</taxon>
        <taxon>Tracheophyta</taxon>
        <taxon>Spermatophyta</taxon>
        <taxon>Magnoliopsida</taxon>
        <taxon>eudicotyledons</taxon>
        <taxon>Gunneridae</taxon>
        <taxon>Pentapetalae</taxon>
        <taxon>asterids</taxon>
        <taxon>Ericales</taxon>
        <taxon>Ericaceae</taxon>
        <taxon>Ericoideae</taxon>
        <taxon>Rhodoreae</taxon>
        <taxon>Rhododendron</taxon>
    </lineage>
</organism>
<dbReference type="Proteomes" id="UP000626092">
    <property type="component" value="Unassembled WGS sequence"/>
</dbReference>
<evidence type="ECO:0000313" key="1">
    <source>
        <dbReference type="EMBL" id="KAF7138945.1"/>
    </source>
</evidence>
<comment type="caution">
    <text evidence="1">The sequence shown here is derived from an EMBL/GenBank/DDBJ whole genome shotgun (WGS) entry which is preliminary data.</text>
</comment>
<reference evidence="1" key="1">
    <citation type="submission" date="2019-11" db="EMBL/GenBank/DDBJ databases">
        <authorList>
            <person name="Liu Y."/>
            <person name="Hou J."/>
            <person name="Li T.-Q."/>
            <person name="Guan C.-H."/>
            <person name="Wu X."/>
            <person name="Wu H.-Z."/>
            <person name="Ling F."/>
            <person name="Zhang R."/>
            <person name="Shi X.-G."/>
            <person name="Ren J.-P."/>
            <person name="Chen E.-F."/>
            <person name="Sun J.-M."/>
        </authorList>
    </citation>
    <scope>NUCLEOTIDE SEQUENCE</scope>
    <source>
        <strain evidence="1">Adult_tree_wgs_1</strain>
        <tissue evidence="1">Leaves</tissue>
    </source>
</reference>
<protein>
    <submittedName>
        <fullName evidence="1">Uncharacterized protein</fullName>
    </submittedName>
</protein>
<dbReference type="AlphaFoldDB" id="A0A834GTY8"/>